<dbReference type="SMART" id="SM00347">
    <property type="entry name" value="HTH_MARR"/>
    <property type="match status" value="1"/>
</dbReference>
<name>A0A4Y4DR95_GLUUR</name>
<proteinExistence type="predicted"/>
<dbReference type="InterPro" id="IPR052526">
    <property type="entry name" value="HTH-type_Bedaq_tolerance"/>
</dbReference>
<comment type="caution">
    <text evidence="2">The sequence shown here is derived from an EMBL/GenBank/DDBJ whole genome shotgun (WGS) entry which is preliminary data.</text>
</comment>
<dbReference type="InterPro" id="IPR000835">
    <property type="entry name" value="HTH_MarR-typ"/>
</dbReference>
<accession>A0A4Y4DR95</accession>
<organism evidence="2 3">
    <name type="scientific">Glutamicibacter uratoxydans</name>
    <name type="common">Arthrobacter uratoxydans</name>
    <dbReference type="NCBI Taxonomy" id="43667"/>
    <lineage>
        <taxon>Bacteria</taxon>
        <taxon>Bacillati</taxon>
        <taxon>Actinomycetota</taxon>
        <taxon>Actinomycetes</taxon>
        <taxon>Micrococcales</taxon>
        <taxon>Micrococcaceae</taxon>
        <taxon>Glutamicibacter</taxon>
    </lineage>
</organism>
<dbReference type="Pfam" id="PF01047">
    <property type="entry name" value="MarR"/>
    <property type="match status" value="1"/>
</dbReference>
<dbReference type="Gene3D" id="1.10.10.10">
    <property type="entry name" value="Winged helix-like DNA-binding domain superfamily/Winged helix DNA-binding domain"/>
    <property type="match status" value="1"/>
</dbReference>
<dbReference type="SUPFAM" id="SSF46785">
    <property type="entry name" value="Winged helix' DNA-binding domain"/>
    <property type="match status" value="1"/>
</dbReference>
<dbReference type="AlphaFoldDB" id="A0A4Y4DR95"/>
<dbReference type="InterPro" id="IPR036390">
    <property type="entry name" value="WH_DNA-bd_sf"/>
</dbReference>
<dbReference type="PROSITE" id="PS50995">
    <property type="entry name" value="HTH_MARR_2"/>
    <property type="match status" value="1"/>
</dbReference>
<dbReference type="EMBL" id="BJNY01000008">
    <property type="protein sequence ID" value="GED06125.1"/>
    <property type="molecule type" value="Genomic_DNA"/>
</dbReference>
<evidence type="ECO:0000259" key="1">
    <source>
        <dbReference type="PROSITE" id="PS50995"/>
    </source>
</evidence>
<reference evidence="2 3" key="1">
    <citation type="submission" date="2019-06" db="EMBL/GenBank/DDBJ databases">
        <title>Whole genome shotgun sequence of Glutamicibacter uratoxydans NBRC 15515.</title>
        <authorList>
            <person name="Hosoyama A."/>
            <person name="Uohara A."/>
            <person name="Ohji S."/>
            <person name="Ichikawa N."/>
        </authorList>
    </citation>
    <scope>NUCLEOTIDE SEQUENCE [LARGE SCALE GENOMIC DNA]</scope>
    <source>
        <strain evidence="2 3">NBRC 15515</strain>
    </source>
</reference>
<dbReference type="GO" id="GO:0003700">
    <property type="term" value="F:DNA-binding transcription factor activity"/>
    <property type="evidence" value="ECO:0007669"/>
    <property type="project" value="InterPro"/>
</dbReference>
<feature type="domain" description="HTH marR-type" evidence="1">
    <location>
        <begin position="1"/>
        <end position="144"/>
    </location>
</feature>
<dbReference type="PANTHER" id="PTHR39515">
    <property type="entry name" value="CONSERVED PROTEIN"/>
    <property type="match status" value="1"/>
</dbReference>
<keyword evidence="3" id="KW-1185">Reference proteome</keyword>
<sequence>MQAQVTDDTAASVSRISGSISRYLGRIVGQGRSVSAWRVLGTLADHGPRRIGDLAAGERIAQPTMTSMVQRLDNEGLVRKTADPADHRASLAELTAQGLEQVHAYRRRAADALNEAMVHLDAEQRNMLADAVSVLEQVAQQLQEHALNENHHASAKKSITE</sequence>
<dbReference type="InterPro" id="IPR036388">
    <property type="entry name" value="WH-like_DNA-bd_sf"/>
</dbReference>
<gene>
    <name evidence="2" type="ORF">AUR04nite_16570</name>
</gene>
<protein>
    <recommendedName>
        <fullName evidence="1">HTH marR-type domain-containing protein</fullName>
    </recommendedName>
</protein>
<dbReference type="Proteomes" id="UP000316612">
    <property type="component" value="Unassembled WGS sequence"/>
</dbReference>
<dbReference type="PANTHER" id="PTHR39515:SF2">
    <property type="entry name" value="HTH-TYPE TRANSCRIPTIONAL REGULATOR RV0880"/>
    <property type="match status" value="1"/>
</dbReference>
<evidence type="ECO:0000313" key="2">
    <source>
        <dbReference type="EMBL" id="GED06125.1"/>
    </source>
</evidence>
<evidence type="ECO:0000313" key="3">
    <source>
        <dbReference type="Proteomes" id="UP000316612"/>
    </source>
</evidence>